<dbReference type="EMBL" id="CM023482">
    <property type="protein sequence ID" value="KAH6939175.1"/>
    <property type="molecule type" value="Genomic_DNA"/>
</dbReference>
<protein>
    <submittedName>
        <fullName evidence="1">Uncharacterized protein</fullName>
    </submittedName>
</protein>
<dbReference type="Proteomes" id="UP000821845">
    <property type="component" value="Chromosome 2"/>
</dbReference>
<gene>
    <name evidence="1" type="ORF">HPB50_016418</name>
</gene>
<name>A0ACB7SWV4_HYAAI</name>
<sequence>MTKRYNLRDRERHSSEMNGDGAENLQALGVADSDAGGQGSGTSDTASEQQLALLQLQLKIAEAETEKQRLMLESQRLRAREGAEPNDGGESSSLGGRSEEHRRLKFASLLKGVLAPMPNQEALVPMWFEDVEATLDSYDVPPEWWAGLVLPQLSERARGLLCRLTAEERKVYAKLKSSILDGLKLTAAEYKRLFMGSRKGEKESWDQFAVRLENYFDYYVQSSKVALYNSQLRSLGNLTGDQMGAYFGYALASMDLNGDGLDDLVVGAPLYTALDLKDGSYERGRVHVYLQKTPRKLERATFLDGDQTKGRFGMSLCSLGDLDRDGYQDFAVGAPYAGPESRGAVYIFLGNPRGMPTAPSQVITAEEVTWDLNTFGFSLAGGLDLDGNEYPDLLVGASRPVVDLEATLKIDGDNIDLEDTTCTLRDGTRVPWSRPVVDLEATLKIDGDNIDLEDTTCTLRDGTRVPWWKTIRDKLTPITMRLRTELIQTVSSQSLLLPVLNGSRPANVTKDVQIRKNCGGDGVCVPDLKLRVTPNMEEFLIGSTGNVELSVTVDNRGEDAFEAMMFVTIPPDLNYVKVDKGKLDSVTCGGAQKQASGDSQLACDVQNPLPAGKKVRFKVILAPARLVPTAAELNITVRVNSTNPEAEAASQDNTLVVRLPVTVKVNMTARGTSFPAEVYLNVSLIEDKEVQTSADIGPPVKHVYELINRGPSVVQEADVYLVWPTHNVHDQPLLYLLEPPTVQGPGNSAKRRPCDAISPAGPGEAVDPRRLAGSSRRPRDTSSAAVRVHRDAIGDYELESELGCGELPRCAVFRCPLGGSLSAGDRAVVSAESRLWQRTVAAMGQERLRVSSKLVARVASLQYGLPPDNVPLTQHFVSTEVVVEGIDTPGKGPAWWIILLAVLGGLLLLGLLALLLWKLGFFKRKRPQDQEPLNPPEKNGYRLAQGDEAL</sequence>
<evidence type="ECO:0000313" key="1">
    <source>
        <dbReference type="EMBL" id="KAH6939175.1"/>
    </source>
</evidence>
<comment type="caution">
    <text evidence="1">The sequence shown here is derived from an EMBL/GenBank/DDBJ whole genome shotgun (WGS) entry which is preliminary data.</text>
</comment>
<keyword evidence="2" id="KW-1185">Reference proteome</keyword>
<accession>A0ACB7SWV4</accession>
<proteinExistence type="predicted"/>
<reference evidence="1" key="1">
    <citation type="submission" date="2020-05" db="EMBL/GenBank/DDBJ databases">
        <title>Large-scale comparative analyses of tick genomes elucidate their genetic diversity and vector capacities.</title>
        <authorList>
            <person name="Jia N."/>
            <person name="Wang J."/>
            <person name="Shi W."/>
            <person name="Du L."/>
            <person name="Sun Y."/>
            <person name="Zhan W."/>
            <person name="Jiang J."/>
            <person name="Wang Q."/>
            <person name="Zhang B."/>
            <person name="Ji P."/>
            <person name="Sakyi L.B."/>
            <person name="Cui X."/>
            <person name="Yuan T."/>
            <person name="Jiang B."/>
            <person name="Yang W."/>
            <person name="Lam T.T.-Y."/>
            <person name="Chang Q."/>
            <person name="Ding S."/>
            <person name="Wang X."/>
            <person name="Zhu J."/>
            <person name="Ruan X."/>
            <person name="Zhao L."/>
            <person name="Wei J."/>
            <person name="Que T."/>
            <person name="Du C."/>
            <person name="Cheng J."/>
            <person name="Dai P."/>
            <person name="Han X."/>
            <person name="Huang E."/>
            <person name="Gao Y."/>
            <person name="Liu J."/>
            <person name="Shao H."/>
            <person name="Ye R."/>
            <person name="Li L."/>
            <person name="Wei W."/>
            <person name="Wang X."/>
            <person name="Wang C."/>
            <person name="Yang T."/>
            <person name="Huo Q."/>
            <person name="Li W."/>
            <person name="Guo W."/>
            <person name="Chen H."/>
            <person name="Zhou L."/>
            <person name="Ni X."/>
            <person name="Tian J."/>
            <person name="Zhou Y."/>
            <person name="Sheng Y."/>
            <person name="Liu T."/>
            <person name="Pan Y."/>
            <person name="Xia L."/>
            <person name="Li J."/>
            <person name="Zhao F."/>
            <person name="Cao W."/>
        </authorList>
    </citation>
    <scope>NUCLEOTIDE SEQUENCE</scope>
    <source>
        <strain evidence="1">Hyas-2018</strain>
    </source>
</reference>
<evidence type="ECO:0000313" key="2">
    <source>
        <dbReference type="Proteomes" id="UP000821845"/>
    </source>
</evidence>
<organism evidence="1 2">
    <name type="scientific">Hyalomma asiaticum</name>
    <name type="common">Tick</name>
    <dbReference type="NCBI Taxonomy" id="266040"/>
    <lineage>
        <taxon>Eukaryota</taxon>
        <taxon>Metazoa</taxon>
        <taxon>Ecdysozoa</taxon>
        <taxon>Arthropoda</taxon>
        <taxon>Chelicerata</taxon>
        <taxon>Arachnida</taxon>
        <taxon>Acari</taxon>
        <taxon>Parasitiformes</taxon>
        <taxon>Ixodida</taxon>
        <taxon>Ixodoidea</taxon>
        <taxon>Ixodidae</taxon>
        <taxon>Hyalomminae</taxon>
        <taxon>Hyalomma</taxon>
    </lineage>
</organism>